<gene>
    <name evidence="7" type="ORF">SM39_2614</name>
</gene>
<dbReference type="CDD" id="cd17365">
    <property type="entry name" value="MFS_PcaK_like"/>
    <property type="match status" value="1"/>
</dbReference>
<feature type="transmembrane region" description="Helical" evidence="5">
    <location>
        <begin position="120"/>
        <end position="141"/>
    </location>
</feature>
<feature type="transmembrane region" description="Helical" evidence="5">
    <location>
        <begin position="414"/>
        <end position="432"/>
    </location>
</feature>
<dbReference type="PANTHER" id="PTHR23508:SF10">
    <property type="entry name" value="CARBOXYLIC ACID TRANSPORTER PROTEIN HOMOLOG"/>
    <property type="match status" value="1"/>
</dbReference>
<sequence>MSGNNAINVRALIDSRPLGKWQKMVVLLGFCIIALDGFDIVIMGFIAPELKADWQITNRELGLVISAALIGLSLGAMLSGPLSDRFGRKVVIINSVFFFGVWTLVTAFSQNMEQMMLFRLLTGLGLGAAMPNVGTLVAEFAPARRRAFLITVVFCGFTFGAALGGFAASWLMPRFGWHSVLLLGGILPLLFAPVLMAALPESVCFLVEKRAKNDGIQRILAKLAPDLDLRHSTIILPPPNQACAHPIKLVVSSQYRFGSLMLWGSYFSALFLFYTLGSWLPLLIKDGGFNVTQAAIITALFQAGGTLGSLFSGWLMDRSEPHRALASIYGMGALFTLLMGPAMGYPVLMGGCAMAIGFCIGGANTGMNALSASFYPTEARATGSSWMHGIGRLGAILSALAGAEMLALGWSLSTIFTVLALPALLTVAMIVAKGRHQVRQAAGHGYTAYLDARSNDMR</sequence>
<dbReference type="InterPro" id="IPR011701">
    <property type="entry name" value="MFS"/>
</dbReference>
<evidence type="ECO:0000313" key="7">
    <source>
        <dbReference type="EMBL" id="BAO34609.1"/>
    </source>
</evidence>
<dbReference type="InterPro" id="IPR036259">
    <property type="entry name" value="MFS_trans_sf"/>
</dbReference>
<feature type="transmembrane region" description="Helical" evidence="5">
    <location>
        <begin position="328"/>
        <end position="348"/>
    </location>
</feature>
<dbReference type="PROSITE" id="PS00216">
    <property type="entry name" value="SUGAR_TRANSPORT_1"/>
    <property type="match status" value="1"/>
</dbReference>
<dbReference type="InterPro" id="IPR005829">
    <property type="entry name" value="Sugar_transporter_CS"/>
</dbReference>
<dbReference type="GO" id="GO:0005886">
    <property type="term" value="C:plasma membrane"/>
    <property type="evidence" value="ECO:0007669"/>
    <property type="project" value="UniProtKB-SubCell"/>
</dbReference>
<feature type="transmembrane region" description="Helical" evidence="5">
    <location>
        <begin position="148"/>
        <end position="171"/>
    </location>
</feature>
<keyword evidence="3 5" id="KW-1133">Transmembrane helix</keyword>
<feature type="transmembrane region" description="Helical" evidence="5">
    <location>
        <begin position="294"/>
        <end position="316"/>
    </location>
</feature>
<organism evidence="7">
    <name type="scientific">Serratia marcescens SM39</name>
    <dbReference type="NCBI Taxonomy" id="1334564"/>
    <lineage>
        <taxon>Bacteria</taxon>
        <taxon>Pseudomonadati</taxon>
        <taxon>Pseudomonadota</taxon>
        <taxon>Gammaproteobacteria</taxon>
        <taxon>Enterobacterales</taxon>
        <taxon>Yersiniaceae</taxon>
        <taxon>Serratia</taxon>
    </lineage>
</organism>
<comment type="subcellular location">
    <subcellularLocation>
        <location evidence="1">Endomembrane system</location>
        <topology evidence="1">Multi-pass membrane protein</topology>
    </subcellularLocation>
</comment>
<feature type="transmembrane region" description="Helical" evidence="5">
    <location>
        <begin position="177"/>
        <end position="199"/>
    </location>
</feature>
<evidence type="ECO:0000256" key="4">
    <source>
        <dbReference type="ARBA" id="ARBA00023136"/>
    </source>
</evidence>
<feature type="transmembrane region" description="Helical" evidence="5">
    <location>
        <begin position="260"/>
        <end position="282"/>
    </location>
</feature>
<feature type="domain" description="Major facilitator superfamily (MFS) profile" evidence="6">
    <location>
        <begin position="25"/>
        <end position="435"/>
    </location>
</feature>
<dbReference type="SUPFAM" id="SSF103473">
    <property type="entry name" value="MFS general substrate transporter"/>
    <property type="match status" value="1"/>
</dbReference>
<dbReference type="EMBL" id="AP013063">
    <property type="protein sequence ID" value="BAO34609.1"/>
    <property type="molecule type" value="Genomic_DNA"/>
</dbReference>
<dbReference type="InterPro" id="IPR020846">
    <property type="entry name" value="MFS_dom"/>
</dbReference>
<dbReference type="GO" id="GO:0046943">
    <property type="term" value="F:carboxylic acid transmembrane transporter activity"/>
    <property type="evidence" value="ECO:0007669"/>
    <property type="project" value="TreeGrafter"/>
</dbReference>
<evidence type="ECO:0000256" key="2">
    <source>
        <dbReference type="ARBA" id="ARBA00022692"/>
    </source>
</evidence>
<evidence type="ECO:0000259" key="6">
    <source>
        <dbReference type="PROSITE" id="PS50850"/>
    </source>
</evidence>
<proteinExistence type="predicted"/>
<reference evidence="7" key="1">
    <citation type="journal article" date="2014" name="Genome Biol. Evol.">
        <title>Genome evolution and plasticity of Serratia marcescens, an important multidrug-resistant nosocomial pathogen.</title>
        <authorList>
            <person name="Iguchi A."/>
            <person name="Nagaya Y."/>
            <person name="Pradel E."/>
            <person name="Ooka T."/>
            <person name="Ogura Y."/>
            <person name="Katsura K."/>
            <person name="Kurokawa K."/>
            <person name="Oshima K."/>
            <person name="Hattori M."/>
            <person name="Parkhill J."/>
            <person name="Sebaihia M."/>
            <person name="Coulthurst S.J."/>
            <person name="Gotoh N."/>
            <person name="Thomson N.R."/>
            <person name="Ewbank J.J."/>
            <person name="Hayashi T."/>
        </authorList>
    </citation>
    <scope>NUCLEOTIDE SEQUENCE</scope>
    <source>
        <strain evidence="7">SM39</strain>
    </source>
</reference>
<feature type="transmembrane region" description="Helical" evidence="5">
    <location>
        <begin position="389"/>
        <end position="408"/>
    </location>
</feature>
<feature type="transmembrane region" description="Helical" evidence="5">
    <location>
        <begin position="25"/>
        <end position="46"/>
    </location>
</feature>
<accession>A0AAT9E1L3</accession>
<evidence type="ECO:0000256" key="1">
    <source>
        <dbReference type="ARBA" id="ARBA00004127"/>
    </source>
</evidence>
<name>A0AAT9E1L3_SERMA</name>
<dbReference type="KEGG" id="smar:SM39_2614"/>
<dbReference type="PROSITE" id="PS50850">
    <property type="entry name" value="MFS"/>
    <property type="match status" value="1"/>
</dbReference>
<dbReference type="Pfam" id="PF07690">
    <property type="entry name" value="MFS_1"/>
    <property type="match status" value="1"/>
</dbReference>
<dbReference type="AlphaFoldDB" id="A0AAT9E1L3"/>
<keyword evidence="2 5" id="KW-0812">Transmembrane</keyword>
<protein>
    <submittedName>
        <fullName evidence="7">4-hydroxybenzoate transporter</fullName>
    </submittedName>
</protein>
<dbReference type="PROSITE" id="PS00217">
    <property type="entry name" value="SUGAR_TRANSPORT_2"/>
    <property type="match status" value="1"/>
</dbReference>
<feature type="transmembrane region" description="Helical" evidence="5">
    <location>
        <begin position="90"/>
        <end position="108"/>
    </location>
</feature>
<dbReference type="Gene3D" id="1.20.1250.20">
    <property type="entry name" value="MFS general substrate transporter like domains"/>
    <property type="match status" value="1"/>
</dbReference>
<feature type="transmembrane region" description="Helical" evidence="5">
    <location>
        <begin position="354"/>
        <end position="377"/>
    </location>
</feature>
<dbReference type="PANTHER" id="PTHR23508">
    <property type="entry name" value="CARBOXYLIC ACID TRANSPORTER PROTEIN HOMOLOG"/>
    <property type="match status" value="1"/>
</dbReference>
<keyword evidence="4 5" id="KW-0472">Membrane</keyword>
<feature type="transmembrane region" description="Helical" evidence="5">
    <location>
        <begin position="61"/>
        <end position="78"/>
    </location>
</feature>
<evidence type="ECO:0000256" key="3">
    <source>
        <dbReference type="ARBA" id="ARBA00022989"/>
    </source>
</evidence>
<dbReference type="RefSeq" id="WP_049197318.1">
    <property type="nucleotide sequence ID" value="NZ_AP013063.1"/>
</dbReference>
<evidence type="ECO:0000256" key="5">
    <source>
        <dbReference type="SAM" id="Phobius"/>
    </source>
</evidence>